<dbReference type="KEGG" id="glz:GLAREA_09806"/>
<dbReference type="GeneID" id="19468853"/>
<dbReference type="RefSeq" id="XP_008084593.1">
    <property type="nucleotide sequence ID" value="XM_008086402.1"/>
</dbReference>
<feature type="transmembrane region" description="Helical" evidence="6">
    <location>
        <begin position="183"/>
        <end position="207"/>
    </location>
</feature>
<dbReference type="InterPro" id="IPR011701">
    <property type="entry name" value="MFS"/>
</dbReference>
<keyword evidence="5 6" id="KW-0472">Membrane</keyword>
<feature type="transmembrane region" description="Helical" evidence="6">
    <location>
        <begin position="461"/>
        <end position="483"/>
    </location>
</feature>
<dbReference type="InterPro" id="IPR005829">
    <property type="entry name" value="Sugar_transporter_CS"/>
</dbReference>
<dbReference type="InterPro" id="IPR036259">
    <property type="entry name" value="MFS_trans_sf"/>
</dbReference>
<dbReference type="Proteomes" id="UP000016922">
    <property type="component" value="Unassembled WGS sequence"/>
</dbReference>
<dbReference type="SUPFAM" id="SSF103473">
    <property type="entry name" value="MFS general substrate transporter"/>
    <property type="match status" value="1"/>
</dbReference>
<dbReference type="Pfam" id="PF07690">
    <property type="entry name" value="MFS_1"/>
    <property type="match status" value="1"/>
</dbReference>
<feature type="transmembrane region" description="Helical" evidence="6">
    <location>
        <begin position="149"/>
        <end position="171"/>
    </location>
</feature>
<keyword evidence="3 6" id="KW-0812">Transmembrane</keyword>
<feature type="transmembrane region" description="Helical" evidence="6">
    <location>
        <begin position="399"/>
        <end position="420"/>
    </location>
</feature>
<protein>
    <submittedName>
        <fullName evidence="8">MFS general substrate transporter</fullName>
    </submittedName>
</protein>
<evidence type="ECO:0000313" key="9">
    <source>
        <dbReference type="Proteomes" id="UP000016922"/>
    </source>
</evidence>
<dbReference type="InterPro" id="IPR020846">
    <property type="entry name" value="MFS_dom"/>
</dbReference>
<dbReference type="AlphaFoldDB" id="S3CSP5"/>
<feature type="transmembrane region" description="Helical" evidence="6">
    <location>
        <begin position="56"/>
        <end position="82"/>
    </location>
</feature>
<dbReference type="OrthoDB" id="446368at2759"/>
<comment type="similarity">
    <text evidence="2">Belongs to the major facilitator superfamily.</text>
</comment>
<dbReference type="FunFam" id="1.20.1250.20:FF:000082">
    <property type="entry name" value="MFS multidrug transporter, putative"/>
    <property type="match status" value="1"/>
</dbReference>
<dbReference type="HOGENOM" id="CLU_008455_11_4_1"/>
<keyword evidence="4 6" id="KW-1133">Transmembrane helix</keyword>
<dbReference type="PROSITE" id="PS50850">
    <property type="entry name" value="MFS"/>
    <property type="match status" value="1"/>
</dbReference>
<feature type="transmembrane region" description="Helical" evidence="6">
    <location>
        <begin position="289"/>
        <end position="314"/>
    </location>
</feature>
<evidence type="ECO:0000313" key="8">
    <source>
        <dbReference type="EMBL" id="EPE28685.1"/>
    </source>
</evidence>
<gene>
    <name evidence="8" type="ORF">GLAREA_09806</name>
</gene>
<dbReference type="eggNOG" id="KOG0255">
    <property type="taxonomic scope" value="Eukaryota"/>
</dbReference>
<dbReference type="PANTHER" id="PTHR23502:SF47">
    <property type="entry name" value="MAJOR FACILITATOR SUPERFAMILY (MFS) PROFILE DOMAIN-CONTAINING PROTEIN-RELATED"/>
    <property type="match status" value="1"/>
</dbReference>
<dbReference type="GO" id="GO:0022857">
    <property type="term" value="F:transmembrane transporter activity"/>
    <property type="evidence" value="ECO:0007669"/>
    <property type="project" value="InterPro"/>
</dbReference>
<feature type="transmembrane region" description="Helical" evidence="6">
    <location>
        <begin position="326"/>
        <end position="347"/>
    </location>
</feature>
<feature type="transmembrane region" description="Helical" evidence="6">
    <location>
        <begin position="125"/>
        <end position="143"/>
    </location>
</feature>
<dbReference type="GO" id="GO:0042908">
    <property type="term" value="P:xenobiotic transport"/>
    <property type="evidence" value="ECO:0007669"/>
    <property type="project" value="UniProtKB-ARBA"/>
</dbReference>
<evidence type="ECO:0000256" key="1">
    <source>
        <dbReference type="ARBA" id="ARBA00004141"/>
    </source>
</evidence>
<comment type="subcellular location">
    <subcellularLocation>
        <location evidence="1">Membrane</location>
        <topology evidence="1">Multi-pass membrane protein</topology>
    </subcellularLocation>
</comment>
<dbReference type="Gene3D" id="1.20.1250.20">
    <property type="entry name" value="MFS general substrate transporter like domains"/>
    <property type="match status" value="1"/>
</dbReference>
<feature type="transmembrane region" description="Helical" evidence="6">
    <location>
        <begin position="368"/>
        <end position="387"/>
    </location>
</feature>
<feature type="domain" description="Major facilitator superfamily (MFS) profile" evidence="7">
    <location>
        <begin position="58"/>
        <end position="489"/>
    </location>
</feature>
<dbReference type="PANTHER" id="PTHR23502">
    <property type="entry name" value="MAJOR FACILITATOR SUPERFAMILY"/>
    <property type="match status" value="1"/>
</dbReference>
<dbReference type="GO" id="GO:0005886">
    <property type="term" value="C:plasma membrane"/>
    <property type="evidence" value="ECO:0007669"/>
    <property type="project" value="TreeGrafter"/>
</dbReference>
<accession>S3CSP5</accession>
<name>S3CSP5_GLAL2</name>
<organism evidence="8 9">
    <name type="scientific">Glarea lozoyensis (strain ATCC 20868 / MF5171)</name>
    <dbReference type="NCBI Taxonomy" id="1116229"/>
    <lineage>
        <taxon>Eukaryota</taxon>
        <taxon>Fungi</taxon>
        <taxon>Dikarya</taxon>
        <taxon>Ascomycota</taxon>
        <taxon>Pezizomycotina</taxon>
        <taxon>Leotiomycetes</taxon>
        <taxon>Helotiales</taxon>
        <taxon>Helotiaceae</taxon>
        <taxon>Glarea</taxon>
    </lineage>
</organism>
<dbReference type="OMA" id="KWVITIM"/>
<dbReference type="PROSITE" id="PS00216">
    <property type="entry name" value="SUGAR_TRANSPORT_1"/>
    <property type="match status" value="1"/>
</dbReference>
<dbReference type="EMBL" id="KE145368">
    <property type="protein sequence ID" value="EPE28685.1"/>
    <property type="molecule type" value="Genomic_DNA"/>
</dbReference>
<sequence length="498" mass="54433">MDEHDVQVPADLQYRAVPSTERQPLLNDHPKDPYIVVFSGPNDPLDPMNMEPWRKWLCAFVLGFMTFTVTFSSSVFSAAVNVTAEEFGVSVETMALATSLFIIGLAAGPVLMGPSSELFGRKAPLFIAYVTFVLSQIPVGLAQSAYTVLIFRLVGGVAASGSSAIVGGYLADFFAPVQLGVAIAIYSATTLIGPSVGGIVGGIVVQSSLGWRWIVWLTMIQGFIFGSIGFLMLPETYVPVVLTRKAKRLRLTTGEWALHSKSEEEPVDVMKFVVIYLSRPFLMLCLEPILLFMTLYISFTLGTIYLLFVAYPISFEQERHFGHISASLPFIPIIVGIIIGSVYVVYYSMTTLKVKLAKNGRVEPEDRLPPMIVGAFFLPIGLFWFAWTSAPTINPWPQILSGIPTGIGTQLIMLQSLAYIIDIYKSNANSAIAGTVIVRSFIAGSFPVLAIPLYSRLGISWASSIVGLMALAFAPVPILFYLYGSKVRQLSRYSPKIS</sequence>
<evidence type="ECO:0000259" key="7">
    <source>
        <dbReference type="PROSITE" id="PS50850"/>
    </source>
</evidence>
<reference evidence="8 9" key="1">
    <citation type="journal article" date="2013" name="BMC Genomics">
        <title>Genomics-driven discovery of the pneumocandin biosynthetic gene cluster in the fungus Glarea lozoyensis.</title>
        <authorList>
            <person name="Chen L."/>
            <person name="Yue Q."/>
            <person name="Zhang X."/>
            <person name="Xiang M."/>
            <person name="Wang C."/>
            <person name="Li S."/>
            <person name="Che Y."/>
            <person name="Ortiz-Lopez F.J."/>
            <person name="Bills G.F."/>
            <person name="Liu X."/>
            <person name="An Z."/>
        </authorList>
    </citation>
    <scope>NUCLEOTIDE SEQUENCE [LARGE SCALE GENOMIC DNA]</scope>
    <source>
        <strain evidence="9">ATCC 20868 / MF5171</strain>
    </source>
</reference>
<feature type="transmembrane region" description="Helical" evidence="6">
    <location>
        <begin position="432"/>
        <end position="455"/>
    </location>
</feature>
<evidence type="ECO:0000256" key="5">
    <source>
        <dbReference type="ARBA" id="ARBA00023136"/>
    </source>
</evidence>
<keyword evidence="9" id="KW-1185">Reference proteome</keyword>
<evidence type="ECO:0000256" key="3">
    <source>
        <dbReference type="ARBA" id="ARBA00022692"/>
    </source>
</evidence>
<evidence type="ECO:0000256" key="2">
    <source>
        <dbReference type="ARBA" id="ARBA00008335"/>
    </source>
</evidence>
<dbReference type="GO" id="GO:0140115">
    <property type="term" value="P:export across plasma membrane"/>
    <property type="evidence" value="ECO:0007669"/>
    <property type="project" value="UniProtKB-ARBA"/>
</dbReference>
<proteinExistence type="inferred from homology"/>
<evidence type="ECO:0000256" key="4">
    <source>
        <dbReference type="ARBA" id="ARBA00022989"/>
    </source>
</evidence>
<evidence type="ECO:0000256" key="6">
    <source>
        <dbReference type="SAM" id="Phobius"/>
    </source>
</evidence>
<feature type="transmembrane region" description="Helical" evidence="6">
    <location>
        <begin position="213"/>
        <end position="242"/>
    </location>
</feature>
<feature type="transmembrane region" description="Helical" evidence="6">
    <location>
        <begin position="94"/>
        <end position="113"/>
    </location>
</feature>